<keyword evidence="1" id="KW-0812">Transmembrane</keyword>
<organism evidence="2">
    <name type="scientific">Terrestrivirus sp</name>
    <dbReference type="NCBI Taxonomy" id="2487775"/>
    <lineage>
        <taxon>Viruses</taxon>
        <taxon>Varidnaviria</taxon>
        <taxon>Bamfordvirae</taxon>
        <taxon>Nucleocytoviricota</taxon>
        <taxon>Megaviricetes</taxon>
        <taxon>Imitervirales</taxon>
        <taxon>Mimiviridae</taxon>
        <taxon>Klosneuvirinae</taxon>
    </lineage>
</organism>
<feature type="transmembrane region" description="Helical" evidence="1">
    <location>
        <begin position="152"/>
        <end position="175"/>
    </location>
</feature>
<sequence length="294" mass="34969">MNLINTSCNETHTLCEHEIKQYDDLFDNNVFIDNSSTCFDINKLSLYLCMFRLKINKFIHVSHIKDDKLDNDKGDNFKMYLDNNNDPIIIGYNTDEFTFDTDDNNEKNLRLIRATNGITHEIGHHIYRKTFTDDVHAYYYNTHDYDTRQKMCYVASFANGMILGSIVMTFFTLFFINNNDIFLDMIILLLYFTIISLVLLFITYDHLDYSRKEETFADYYSVKHFPNMRNYFSDYFAKSMSYMDFCTKISSTHPDYTTRSAYFKDPDIILYNYPDIVSKLNNKLNNELNNKKIK</sequence>
<feature type="transmembrane region" description="Helical" evidence="1">
    <location>
        <begin position="181"/>
        <end position="202"/>
    </location>
</feature>
<evidence type="ECO:0000313" key="2">
    <source>
        <dbReference type="EMBL" id="AYV76611.1"/>
    </source>
</evidence>
<keyword evidence="1" id="KW-1133">Transmembrane helix</keyword>
<name>A0A3G4ZRJ9_9VIRU</name>
<evidence type="ECO:0000256" key="1">
    <source>
        <dbReference type="SAM" id="Phobius"/>
    </source>
</evidence>
<keyword evidence="1" id="KW-0472">Membrane</keyword>
<reference evidence="2" key="1">
    <citation type="submission" date="2018-10" db="EMBL/GenBank/DDBJ databases">
        <title>Hidden diversity of soil giant viruses.</title>
        <authorList>
            <person name="Schulz F."/>
            <person name="Alteio L."/>
            <person name="Goudeau D."/>
            <person name="Ryan E.M."/>
            <person name="Malmstrom R.R."/>
            <person name="Blanchard J."/>
            <person name="Woyke T."/>
        </authorList>
    </citation>
    <scope>NUCLEOTIDE SEQUENCE</scope>
    <source>
        <strain evidence="2">TEV1</strain>
    </source>
</reference>
<protein>
    <submittedName>
        <fullName evidence="2">Uncharacterized protein</fullName>
    </submittedName>
</protein>
<proteinExistence type="predicted"/>
<gene>
    <name evidence="2" type="ORF">Terrestrivirus9_48</name>
</gene>
<accession>A0A3G4ZRJ9</accession>
<dbReference type="EMBL" id="MK071987">
    <property type="protein sequence ID" value="AYV76611.1"/>
    <property type="molecule type" value="Genomic_DNA"/>
</dbReference>